<dbReference type="Pfam" id="PF01258">
    <property type="entry name" value="zf-dskA_traR"/>
    <property type="match status" value="1"/>
</dbReference>
<proteinExistence type="predicted"/>
<evidence type="ECO:0000256" key="2">
    <source>
        <dbReference type="ARBA" id="ARBA00022771"/>
    </source>
</evidence>
<evidence type="ECO:0000313" key="8">
    <source>
        <dbReference type="Proteomes" id="UP000029452"/>
    </source>
</evidence>
<dbReference type="InterPro" id="IPR048489">
    <property type="entry name" value="DksA_N"/>
</dbReference>
<dbReference type="PANTHER" id="PTHR33823">
    <property type="entry name" value="RNA POLYMERASE-BINDING TRANSCRIPTION FACTOR DKSA-RELATED"/>
    <property type="match status" value="1"/>
</dbReference>
<dbReference type="PROSITE" id="PS51128">
    <property type="entry name" value="ZF_DKSA_2"/>
    <property type="match status" value="1"/>
</dbReference>
<dbReference type="SUPFAM" id="SSF57716">
    <property type="entry name" value="Glucocorticoid receptor-like (DNA-binding domain)"/>
    <property type="match status" value="1"/>
</dbReference>
<keyword evidence="2" id="KW-0863">Zinc-finger</keyword>
<dbReference type="InterPro" id="IPR037187">
    <property type="entry name" value="DnaK_N"/>
</dbReference>
<dbReference type="PATRIC" id="fig|178606.4.peg.173"/>
<evidence type="ECO:0000256" key="1">
    <source>
        <dbReference type="ARBA" id="ARBA00022723"/>
    </source>
</evidence>
<evidence type="ECO:0000259" key="5">
    <source>
        <dbReference type="Pfam" id="PF01258"/>
    </source>
</evidence>
<protein>
    <submittedName>
        <fullName evidence="7">Transcriptional regulator, TraR/DksA family</fullName>
    </submittedName>
</protein>
<evidence type="ECO:0000256" key="3">
    <source>
        <dbReference type="ARBA" id="ARBA00022833"/>
    </source>
</evidence>
<comment type="caution">
    <text evidence="7">The sequence shown here is derived from an EMBL/GenBank/DDBJ whole genome shotgun (WGS) entry which is preliminary data.</text>
</comment>
<dbReference type="AlphaFoldDB" id="A0A094YNZ2"/>
<feature type="domain" description="DnaK suppressor protein DksA N-terminal" evidence="6">
    <location>
        <begin position="8"/>
        <end position="78"/>
    </location>
</feature>
<reference evidence="7 8" key="1">
    <citation type="submission" date="2014-06" db="EMBL/GenBank/DDBJ databases">
        <title>Draft genome sequence of iron oxidizing acidophile Leptospirillum ferriphilum DSM14647.</title>
        <authorList>
            <person name="Cardenas J.P."/>
            <person name="Lazcano M."/>
            <person name="Ossandon F.J."/>
            <person name="Corbett M."/>
            <person name="Holmes D.S."/>
            <person name="Watkin E."/>
        </authorList>
    </citation>
    <scope>NUCLEOTIDE SEQUENCE [LARGE SCALE GENOMIC DNA]</scope>
    <source>
        <strain evidence="7 8">DSM 14647</strain>
    </source>
</reference>
<dbReference type="InterPro" id="IPR000962">
    <property type="entry name" value="Znf_DskA_TraR"/>
</dbReference>
<dbReference type="Proteomes" id="UP000029452">
    <property type="component" value="Unassembled WGS sequence"/>
</dbReference>
<accession>A0A094YNZ2</accession>
<dbReference type="PANTHER" id="PTHR33823:SF2">
    <property type="entry name" value="RNA POLYMERASE-BINDING TRANSCRIPTION FACTOR DKSA"/>
    <property type="match status" value="1"/>
</dbReference>
<keyword evidence="1" id="KW-0479">Metal-binding</keyword>
<dbReference type="GO" id="GO:0008270">
    <property type="term" value="F:zinc ion binding"/>
    <property type="evidence" value="ECO:0007669"/>
    <property type="project" value="UniProtKB-KW"/>
</dbReference>
<organism evidence="7 8">
    <name type="scientific">Leptospirillum ferriphilum</name>
    <dbReference type="NCBI Taxonomy" id="178606"/>
    <lineage>
        <taxon>Bacteria</taxon>
        <taxon>Pseudomonadati</taxon>
        <taxon>Nitrospirota</taxon>
        <taxon>Nitrospiria</taxon>
        <taxon>Nitrospirales</taxon>
        <taxon>Nitrospiraceae</taxon>
        <taxon>Leptospirillum</taxon>
    </lineage>
</organism>
<evidence type="ECO:0000313" key="7">
    <source>
        <dbReference type="EMBL" id="KGA94961.1"/>
    </source>
</evidence>
<dbReference type="RefSeq" id="WP_036079951.1">
    <property type="nucleotide sequence ID" value="NZ_JBPKCJ010000001.1"/>
</dbReference>
<dbReference type="Pfam" id="PF21157">
    <property type="entry name" value="DksA_N"/>
    <property type="match status" value="1"/>
</dbReference>
<dbReference type="SUPFAM" id="SSF109635">
    <property type="entry name" value="DnaK suppressor protein DksA, alpha-hairpin domain"/>
    <property type="match status" value="1"/>
</dbReference>
<evidence type="ECO:0000256" key="4">
    <source>
        <dbReference type="PROSITE-ProRule" id="PRU00510"/>
    </source>
</evidence>
<name>A0A094YNZ2_9BACT</name>
<dbReference type="EMBL" id="JPGK01000001">
    <property type="protein sequence ID" value="KGA94961.1"/>
    <property type="molecule type" value="Genomic_DNA"/>
</dbReference>
<feature type="zinc finger region" description="dksA C4-type" evidence="4">
    <location>
        <begin position="86"/>
        <end position="110"/>
    </location>
</feature>
<dbReference type="Gene3D" id="1.20.120.910">
    <property type="entry name" value="DksA, coiled-coil domain"/>
    <property type="match status" value="1"/>
</dbReference>
<feature type="domain" description="Zinc finger DksA/TraR C4-type" evidence="5">
    <location>
        <begin position="81"/>
        <end position="115"/>
    </location>
</feature>
<gene>
    <name evidence="7" type="ORF">LptCag_2395</name>
</gene>
<evidence type="ECO:0000259" key="6">
    <source>
        <dbReference type="Pfam" id="PF21157"/>
    </source>
</evidence>
<dbReference type="InterPro" id="IPR020458">
    <property type="entry name" value="Znf_DskA_TraR_CS"/>
</dbReference>
<dbReference type="OrthoDB" id="9803742at2"/>
<dbReference type="PROSITE" id="PS01102">
    <property type="entry name" value="ZF_DKSA_1"/>
    <property type="match status" value="1"/>
</dbReference>
<sequence>MESARTQFDAIRQILEAQRTQILREAGRVVESGINSSAELFPDPTDMATREELEAFSLRLKEREKNLLRKIDMALERIEEGSFGICEACGQPIEERRLMARPVTTLCIACKTDQENREKMEQSTKRT</sequence>
<keyword evidence="3" id="KW-0862">Zinc</keyword>